<dbReference type="PANTHER" id="PTHR38776">
    <property type="entry name" value="MLTA-INTERACTING PROTEIN-RELATED"/>
    <property type="match status" value="1"/>
</dbReference>
<accession>A0A562L2K7</accession>
<comment type="subcellular location">
    <subcellularLocation>
        <location evidence="1">Cell outer membrane</location>
    </subcellularLocation>
</comment>
<evidence type="ECO:0000256" key="5">
    <source>
        <dbReference type="ARBA" id="ARBA00023237"/>
    </source>
</evidence>
<gene>
    <name evidence="7" type="ORF">IP90_02425</name>
</gene>
<dbReference type="PANTHER" id="PTHR38776:SF1">
    <property type="entry name" value="MLTA-INTERACTING PROTEIN-RELATED"/>
    <property type="match status" value="1"/>
</dbReference>
<keyword evidence="4" id="KW-0472">Membrane</keyword>
<proteinExistence type="inferred from homology"/>
<dbReference type="Proteomes" id="UP000315167">
    <property type="component" value="Unassembled WGS sequence"/>
</dbReference>
<dbReference type="OrthoDB" id="5295915at2"/>
<keyword evidence="5" id="KW-0998">Cell outer membrane</keyword>
<feature type="signal peptide" evidence="6">
    <location>
        <begin position="1"/>
        <end position="31"/>
    </location>
</feature>
<comment type="caution">
    <text evidence="7">The sequence shown here is derived from an EMBL/GenBank/DDBJ whole genome shotgun (WGS) entry which is preliminary data.</text>
</comment>
<evidence type="ECO:0000256" key="3">
    <source>
        <dbReference type="ARBA" id="ARBA00022729"/>
    </source>
</evidence>
<sequence>MPVGKHGPSHLANALSWMLLCGLLATGVLQAQTHTDHIADLLDTPGSAGLGFISRIEQSPYIDGGHRTDLLPLYLYEGERFFLNADRVGVKFVNDDTHRLDGFLGRRLEGFPEDEMPEILEGMDVRNTSIDLGVAYRYAQPWGTLRASVMHDVGGISEGSELRLGYSYDWRGQRWLLRPDITVAWRDSNLNNYYYGVAPHEATPERPAYAPGSGVNVSLGLYGTYGILKNWRLLGGVSVTALDSDVRNSPIIRDDLQPALFVGAVYDFGTAITRWDDDQIPLLVKVFYGRASADGCHMANIMTLSCTSLNHENPTSVTGVHVGRPFLERVNGWPLDFNGYVGLLFRDENGLQANGWQVDAYMKAFYYGFPWSRRVNTRFGFGFGISYANHVPWTEVSSQARRERPTSKLLNYLDPTIDVNVGDIFRSENWRKTYFGLGISHRSGIFASSRLLGSVNGGSNYIYAYLESEF</sequence>
<evidence type="ECO:0000256" key="6">
    <source>
        <dbReference type="SAM" id="SignalP"/>
    </source>
</evidence>
<dbReference type="EMBL" id="VLKN01000005">
    <property type="protein sequence ID" value="TWI01865.1"/>
    <property type="molecule type" value="Genomic_DNA"/>
</dbReference>
<dbReference type="GO" id="GO:0009279">
    <property type="term" value="C:cell outer membrane"/>
    <property type="evidence" value="ECO:0007669"/>
    <property type="project" value="UniProtKB-SubCell"/>
</dbReference>
<dbReference type="AlphaFoldDB" id="A0A562L2K7"/>
<dbReference type="InterPro" id="IPR010583">
    <property type="entry name" value="MipA"/>
</dbReference>
<evidence type="ECO:0000256" key="4">
    <source>
        <dbReference type="ARBA" id="ARBA00023136"/>
    </source>
</evidence>
<evidence type="ECO:0000313" key="7">
    <source>
        <dbReference type="EMBL" id="TWI01865.1"/>
    </source>
</evidence>
<dbReference type="Pfam" id="PF06629">
    <property type="entry name" value="MipA"/>
    <property type="match status" value="1"/>
</dbReference>
<feature type="chain" id="PRO_5022174471" evidence="6">
    <location>
        <begin position="32"/>
        <end position="470"/>
    </location>
</feature>
<organism evidence="7 8">
    <name type="scientific">Luteimonas cucumeris</name>
    <dbReference type="NCBI Taxonomy" id="985012"/>
    <lineage>
        <taxon>Bacteria</taxon>
        <taxon>Pseudomonadati</taxon>
        <taxon>Pseudomonadota</taxon>
        <taxon>Gammaproteobacteria</taxon>
        <taxon>Lysobacterales</taxon>
        <taxon>Lysobacteraceae</taxon>
        <taxon>Luteimonas</taxon>
    </lineage>
</organism>
<evidence type="ECO:0000313" key="8">
    <source>
        <dbReference type="Proteomes" id="UP000315167"/>
    </source>
</evidence>
<keyword evidence="3 6" id="KW-0732">Signal</keyword>
<name>A0A562L2K7_9GAMM</name>
<reference evidence="7 8" key="1">
    <citation type="journal article" date="2015" name="Stand. Genomic Sci.">
        <title>Genomic Encyclopedia of Bacterial and Archaeal Type Strains, Phase III: the genomes of soil and plant-associated and newly described type strains.</title>
        <authorList>
            <person name="Whitman W.B."/>
            <person name="Woyke T."/>
            <person name="Klenk H.P."/>
            <person name="Zhou Y."/>
            <person name="Lilburn T.G."/>
            <person name="Beck B.J."/>
            <person name="De Vos P."/>
            <person name="Vandamme P."/>
            <person name="Eisen J.A."/>
            <person name="Garrity G."/>
            <person name="Hugenholtz P."/>
            <person name="Kyrpides N.C."/>
        </authorList>
    </citation>
    <scope>NUCLEOTIDE SEQUENCE [LARGE SCALE GENOMIC DNA]</scope>
    <source>
        <strain evidence="7 8">CGMCC 1.10821</strain>
    </source>
</reference>
<keyword evidence="8" id="KW-1185">Reference proteome</keyword>
<comment type="similarity">
    <text evidence="2">Belongs to the MipA/OmpV family.</text>
</comment>
<evidence type="ECO:0000256" key="1">
    <source>
        <dbReference type="ARBA" id="ARBA00004442"/>
    </source>
</evidence>
<evidence type="ECO:0000256" key="2">
    <source>
        <dbReference type="ARBA" id="ARBA00005722"/>
    </source>
</evidence>
<protein>
    <submittedName>
        <fullName evidence="7">Outer membrane protein</fullName>
    </submittedName>
</protein>